<dbReference type="InterPro" id="IPR009016">
    <property type="entry name" value="Fe_hydrogenase"/>
</dbReference>
<dbReference type="Pfam" id="PF02256">
    <property type="entry name" value="Fe_hyd_SSU"/>
    <property type="match status" value="1"/>
</dbReference>
<feature type="domain" description="2Fe-2S ferredoxin-type" evidence="6">
    <location>
        <begin position="1"/>
        <end position="78"/>
    </location>
</feature>
<reference evidence="9 10" key="1">
    <citation type="submission" date="2021-03" db="EMBL/GenBank/DDBJ databases">
        <title>Genomic Encyclopedia of Type Strains, Phase IV (KMG-IV): sequencing the most valuable type-strain genomes for metagenomic binning, comparative biology and taxonomic classification.</title>
        <authorList>
            <person name="Goeker M."/>
        </authorList>
    </citation>
    <scope>NUCLEOTIDE SEQUENCE [LARGE SCALE GENOMIC DNA]</scope>
    <source>
        <strain evidence="9 10">DSM 1289</strain>
    </source>
</reference>
<dbReference type="CDD" id="cd00207">
    <property type="entry name" value="fer2"/>
    <property type="match status" value="1"/>
</dbReference>
<evidence type="ECO:0000256" key="3">
    <source>
        <dbReference type="ARBA" id="ARBA00022723"/>
    </source>
</evidence>
<evidence type="ECO:0000259" key="6">
    <source>
        <dbReference type="PROSITE" id="PS51085"/>
    </source>
</evidence>
<dbReference type="SMART" id="SM00929">
    <property type="entry name" value="NADH-G_4Fe-4S_3"/>
    <property type="match status" value="1"/>
</dbReference>
<dbReference type="Gene3D" id="3.30.70.20">
    <property type="match status" value="1"/>
</dbReference>
<dbReference type="Pfam" id="PF02906">
    <property type="entry name" value="Fe_hyd_lg_C"/>
    <property type="match status" value="1"/>
</dbReference>
<dbReference type="PANTHER" id="PTHR11615">
    <property type="entry name" value="NITRATE, FORMATE, IRON DEHYDROGENASE"/>
    <property type="match status" value="1"/>
</dbReference>
<dbReference type="InterPro" id="IPR013352">
    <property type="entry name" value="Fe_hydrogenase_subset"/>
</dbReference>
<dbReference type="Pfam" id="PF12838">
    <property type="entry name" value="Fer4_7"/>
    <property type="match status" value="1"/>
</dbReference>
<dbReference type="SUPFAM" id="SSF54292">
    <property type="entry name" value="2Fe-2S ferredoxin-like"/>
    <property type="match status" value="1"/>
</dbReference>
<proteinExistence type="predicted"/>
<name>A0ABS4EAC5_9FIRM</name>
<dbReference type="RefSeq" id="WP_209456405.1">
    <property type="nucleotide sequence ID" value="NZ_BAAACS010000002.1"/>
</dbReference>
<dbReference type="InterPro" id="IPR003149">
    <property type="entry name" value="Fe_hydrogenase_ssu"/>
</dbReference>
<dbReference type="PROSITE" id="PS51085">
    <property type="entry name" value="2FE2S_FER_2"/>
    <property type="match status" value="1"/>
</dbReference>
<organism evidence="9 10">
    <name type="scientific">Metaclostridioides mangenotii</name>
    <dbReference type="NCBI Taxonomy" id="1540"/>
    <lineage>
        <taxon>Bacteria</taxon>
        <taxon>Bacillati</taxon>
        <taxon>Bacillota</taxon>
        <taxon>Clostridia</taxon>
        <taxon>Peptostreptococcales</taxon>
        <taxon>Peptostreptococcaceae</taxon>
        <taxon>Metaclostridioides</taxon>
    </lineage>
</organism>
<dbReference type="Gene3D" id="3.10.20.740">
    <property type="match status" value="1"/>
</dbReference>
<dbReference type="PROSITE" id="PS51839">
    <property type="entry name" value="4FE4S_HC3"/>
    <property type="match status" value="1"/>
</dbReference>
<gene>
    <name evidence="9" type="ORF">J2Z43_001289</name>
</gene>
<dbReference type="InterPro" id="IPR017896">
    <property type="entry name" value="4Fe4S_Fe-S-bd"/>
</dbReference>
<dbReference type="NCBIfam" id="NF040763">
    <property type="entry name" value="FeFe_hydrog_A6"/>
    <property type="match status" value="1"/>
</dbReference>
<keyword evidence="3" id="KW-0479">Metal-binding</keyword>
<feature type="domain" description="4Fe-4S ferredoxin-type" evidence="7">
    <location>
        <begin position="180"/>
        <end position="208"/>
    </location>
</feature>
<evidence type="ECO:0000256" key="2">
    <source>
        <dbReference type="ARBA" id="ARBA00022485"/>
    </source>
</evidence>
<dbReference type="SUPFAM" id="SSF54862">
    <property type="entry name" value="4Fe-4S ferredoxins"/>
    <property type="match status" value="1"/>
</dbReference>
<dbReference type="EMBL" id="JAGGJX010000002">
    <property type="protein sequence ID" value="MBP1854896.1"/>
    <property type="molecule type" value="Genomic_DNA"/>
</dbReference>
<dbReference type="InterPro" id="IPR036991">
    <property type="entry name" value="Fe_hydrogenase_ssu_sf"/>
</dbReference>
<dbReference type="InterPro" id="IPR000283">
    <property type="entry name" value="NADH_UbQ_OxRdtase_75kDa_su_CS"/>
</dbReference>
<dbReference type="InterPro" id="IPR036010">
    <property type="entry name" value="2Fe-2S_ferredoxin-like_sf"/>
</dbReference>
<evidence type="ECO:0000259" key="8">
    <source>
        <dbReference type="PROSITE" id="PS51839"/>
    </source>
</evidence>
<dbReference type="Pfam" id="PF10588">
    <property type="entry name" value="NADH-G_4Fe-4S_3"/>
    <property type="match status" value="1"/>
</dbReference>
<evidence type="ECO:0000256" key="5">
    <source>
        <dbReference type="ARBA" id="ARBA00023014"/>
    </source>
</evidence>
<keyword evidence="2" id="KW-0004">4Fe-4S</keyword>
<dbReference type="InterPro" id="IPR004108">
    <property type="entry name" value="Fe_hydrogenase_lsu_C"/>
</dbReference>
<evidence type="ECO:0000313" key="9">
    <source>
        <dbReference type="EMBL" id="MBP1854896.1"/>
    </source>
</evidence>
<keyword evidence="4" id="KW-0408">Iron</keyword>
<keyword evidence="10" id="KW-1185">Reference proteome</keyword>
<dbReference type="Gene3D" id="3.40.950.10">
    <property type="entry name" value="Fe-only Hydrogenase (Larger Subunit), Chain L, domain 3"/>
    <property type="match status" value="1"/>
</dbReference>
<evidence type="ECO:0000313" key="10">
    <source>
        <dbReference type="Proteomes" id="UP000767291"/>
    </source>
</evidence>
<sequence>MVKLKINNTEIEVAEGTTILEATKSAGMSVPSLCYLKGINEIGACRVCVVEMKGIEKLITACNNIVAEGMDISTNSPRVREARRTNVELILSQHDCNCPTCGRSGNCELQTLANNLNFPENHYKLEVPHSNWPKDFPLIREEGKCIKCMRCVQVCDKIQDLQVWDIAQTGSRTTVDVSLNRDIKDADCSLCGQCITHCPTGALHERDDVGKILRMNGVLNEPDTITIIQVAPSVRTAWGEALGLSREFATVKRLVSALRKMGFDYIFDTDFSADLTIMEEGSEFLERLGSGEKSKYPMFTSCCPGWVRFLKSQYPDMVDSLSTAKSPQQMFGAVAKSYYADILGVDPSKICCISVMPCVAKKHECDIPNINDSGAEKDVDFVWTTREVVRLIKSEHIDVSLLEEEEFDMPLGIGSGAGVIFGATGGVMEAALRTAYYLVMGENPDADLFKNIRGMDGIKESTIDLNGTSLNLAIASGLGNARQLIESIRSGEKKYDFVEVMACPGGCAAGGGQPIHAGEELGEERCGVLYNLDKNNSIRFSHENPSIADIYKNYLEKPLSHKSHKLLHTNHHKWEMPESVR</sequence>
<evidence type="ECO:0000259" key="7">
    <source>
        <dbReference type="PROSITE" id="PS51379"/>
    </source>
</evidence>
<evidence type="ECO:0000256" key="4">
    <source>
        <dbReference type="ARBA" id="ARBA00023004"/>
    </source>
</evidence>
<dbReference type="InterPro" id="IPR001041">
    <property type="entry name" value="2Fe-2S_ferredoxin-type"/>
</dbReference>
<dbReference type="InterPro" id="IPR017900">
    <property type="entry name" value="4Fe4S_Fe_S_CS"/>
</dbReference>
<dbReference type="InterPro" id="IPR019574">
    <property type="entry name" value="NADH_UbQ_OxRdtase_Gsu_4Fe4S-bd"/>
</dbReference>
<accession>A0ABS4EAC5</accession>
<dbReference type="PROSITE" id="PS00641">
    <property type="entry name" value="COMPLEX1_75K_1"/>
    <property type="match status" value="1"/>
</dbReference>
<dbReference type="Gene3D" id="3.40.50.1780">
    <property type="match status" value="1"/>
</dbReference>
<feature type="domain" description="4Fe-4S His(Cys)3-ligated-type" evidence="8">
    <location>
        <begin position="78"/>
        <end position="117"/>
    </location>
</feature>
<keyword evidence="5" id="KW-0411">Iron-sulfur</keyword>
<dbReference type="InterPro" id="IPR050340">
    <property type="entry name" value="Cytosolic_Fe-S_CAF"/>
</dbReference>
<protein>
    <submittedName>
        <fullName evidence="9">NADH-quinone oxidoreductase subunit G</fullName>
    </submittedName>
</protein>
<comment type="caution">
    <text evidence="9">The sequence shown here is derived from an EMBL/GenBank/DDBJ whole genome shotgun (WGS) entry which is preliminary data.</text>
</comment>
<dbReference type="SUPFAM" id="SSF53920">
    <property type="entry name" value="Fe-only hydrogenase"/>
    <property type="match status" value="1"/>
</dbReference>
<dbReference type="Gene3D" id="4.10.260.20">
    <property type="entry name" value="Iron hydrogenase, small subunit"/>
    <property type="match status" value="1"/>
</dbReference>
<dbReference type="Pfam" id="PF13510">
    <property type="entry name" value="Fer2_4"/>
    <property type="match status" value="1"/>
</dbReference>
<comment type="cofactor">
    <cofactor evidence="1">
        <name>[4Fe-4S] cluster</name>
        <dbReference type="ChEBI" id="CHEBI:49883"/>
    </cofactor>
</comment>
<dbReference type="InterPro" id="IPR049830">
    <property type="entry name" value="HndD"/>
</dbReference>
<dbReference type="Proteomes" id="UP000767291">
    <property type="component" value="Unassembled WGS sequence"/>
</dbReference>
<dbReference type="NCBIfam" id="TIGR02512">
    <property type="entry name" value="FeFe_hydrog_A"/>
    <property type="match status" value="1"/>
</dbReference>
<evidence type="ECO:0000256" key="1">
    <source>
        <dbReference type="ARBA" id="ARBA00001966"/>
    </source>
</evidence>
<feature type="domain" description="4Fe-4S ferredoxin-type" evidence="7">
    <location>
        <begin position="135"/>
        <end position="166"/>
    </location>
</feature>
<dbReference type="SMART" id="SM00902">
    <property type="entry name" value="Fe_hyd_SSU"/>
    <property type="match status" value="1"/>
</dbReference>
<dbReference type="PROSITE" id="PS00198">
    <property type="entry name" value="4FE4S_FER_1"/>
    <property type="match status" value="1"/>
</dbReference>
<dbReference type="PROSITE" id="PS51379">
    <property type="entry name" value="4FE4S_FER_2"/>
    <property type="match status" value="2"/>
</dbReference>